<feature type="signal peptide" evidence="2">
    <location>
        <begin position="1"/>
        <end position="17"/>
    </location>
</feature>
<sequence>MTRILRLLALATVAVLAGCATTYRLDNTVQAFSGLPSLPANPTYKFERLPSQLGASQDQLEALADPALFNAGLRRDDAAPRFSVLVSARVQQVISPWADPWYGPGYGPWGWRGRGYWGPGWGPGFGMWSGMEQPWYLREVSVLVRDVSSNKVVFESHANSDGPYLDNASALGAMFAAAMQGFPNPPIGPRRVDVQIGTGQQQQAAAVPAAAPASSPATR</sequence>
<keyword evidence="5" id="KW-1185">Reference proteome</keyword>
<accession>A0A934Q5P3</accession>
<gene>
    <name evidence="4" type="ORF">I8E28_19195</name>
</gene>
<dbReference type="AlphaFoldDB" id="A0A934Q5P3"/>
<keyword evidence="2" id="KW-0732">Signal</keyword>
<evidence type="ECO:0000313" key="4">
    <source>
        <dbReference type="EMBL" id="MBK0394739.1"/>
    </source>
</evidence>
<feature type="compositionally biased region" description="Low complexity" evidence="1">
    <location>
        <begin position="200"/>
        <end position="219"/>
    </location>
</feature>
<evidence type="ECO:0000256" key="2">
    <source>
        <dbReference type="SAM" id="SignalP"/>
    </source>
</evidence>
<evidence type="ECO:0000259" key="3">
    <source>
        <dbReference type="Pfam" id="PF13590"/>
    </source>
</evidence>
<protein>
    <submittedName>
        <fullName evidence="4">DUF4136 domain-containing protein</fullName>
    </submittedName>
</protein>
<dbReference type="Pfam" id="PF13590">
    <property type="entry name" value="DUF4136"/>
    <property type="match status" value="1"/>
</dbReference>
<comment type="caution">
    <text evidence="4">The sequence shown here is derived from an EMBL/GenBank/DDBJ whole genome shotgun (WGS) entry which is preliminary data.</text>
</comment>
<proteinExistence type="predicted"/>
<organism evidence="4 5">
    <name type="scientific">Ramlibacter algicola</name>
    <dbReference type="NCBI Taxonomy" id="2795217"/>
    <lineage>
        <taxon>Bacteria</taxon>
        <taxon>Pseudomonadati</taxon>
        <taxon>Pseudomonadota</taxon>
        <taxon>Betaproteobacteria</taxon>
        <taxon>Burkholderiales</taxon>
        <taxon>Comamonadaceae</taxon>
        <taxon>Ramlibacter</taxon>
    </lineage>
</organism>
<dbReference type="Gene3D" id="3.30.160.670">
    <property type="match status" value="1"/>
</dbReference>
<name>A0A934Q5P3_9BURK</name>
<dbReference type="InterPro" id="IPR025411">
    <property type="entry name" value="DUF4136"/>
</dbReference>
<dbReference type="EMBL" id="JAEDAO010000001">
    <property type="protein sequence ID" value="MBK0394739.1"/>
    <property type="molecule type" value="Genomic_DNA"/>
</dbReference>
<evidence type="ECO:0000256" key="1">
    <source>
        <dbReference type="SAM" id="MobiDB-lite"/>
    </source>
</evidence>
<evidence type="ECO:0000313" key="5">
    <source>
        <dbReference type="Proteomes" id="UP000617041"/>
    </source>
</evidence>
<dbReference type="RefSeq" id="WP_200789826.1">
    <property type="nucleotide sequence ID" value="NZ_JAEDAO010000001.1"/>
</dbReference>
<dbReference type="Proteomes" id="UP000617041">
    <property type="component" value="Unassembled WGS sequence"/>
</dbReference>
<reference evidence="4" key="1">
    <citation type="submission" date="2020-12" db="EMBL/GenBank/DDBJ databases">
        <title>Ramlibacter sp. nov., isolated from a freshwater alga, Cryptomonas.</title>
        <authorList>
            <person name="Kim H.M."/>
            <person name="Jeon C.O."/>
        </authorList>
    </citation>
    <scope>NUCLEOTIDE SEQUENCE</scope>
    <source>
        <strain evidence="4">CrO1</strain>
    </source>
</reference>
<dbReference type="PROSITE" id="PS51257">
    <property type="entry name" value="PROKAR_LIPOPROTEIN"/>
    <property type="match status" value="1"/>
</dbReference>
<feature type="region of interest" description="Disordered" evidence="1">
    <location>
        <begin position="197"/>
        <end position="219"/>
    </location>
</feature>
<feature type="domain" description="DUF4136" evidence="3">
    <location>
        <begin position="40"/>
        <end position="183"/>
    </location>
</feature>
<feature type="chain" id="PRO_5037764201" evidence="2">
    <location>
        <begin position="18"/>
        <end position="219"/>
    </location>
</feature>